<dbReference type="EMBL" id="CP000553">
    <property type="protein sequence ID" value="ABM76071.1"/>
    <property type="molecule type" value="Genomic_DNA"/>
</dbReference>
<dbReference type="KEGG" id="pme:NATL1_15141"/>
<dbReference type="Proteomes" id="UP000002592">
    <property type="component" value="Chromosome"/>
</dbReference>
<sequence length="171" mass="18289">MNLNPAFEFQFIYILDNAVLAWGLAACGLAQFSKLLFELIFKQRWRPSVLIETGGMPSSHSALVTGTAAGIGLQLGFNDPVFALASTIAFIVMYDASGIRRSAGLTAARVNQILKDNSNELSSETTLKESLGHTKIEVLIGSILGPIVALPGIFFIGSPLHILQMIGLVSL</sequence>
<name>A2C3L1_PROM1</name>
<dbReference type="eggNOG" id="COG1963">
    <property type="taxonomic scope" value="Bacteria"/>
</dbReference>
<dbReference type="PANTHER" id="PTHR31446:SF29">
    <property type="entry name" value="ACID PHOSPHATASE_VANADIUM-DEPENDENT HALOPEROXIDASE-RELATED PROTEIN"/>
    <property type="match status" value="1"/>
</dbReference>
<reference evidence="3" key="1">
    <citation type="journal article" date="2007" name="PLoS Genet.">
        <title>Patterns and implications of gene gain and loss in the evolution of Prochlorococcus.</title>
        <authorList>
            <person name="Kettler G.C."/>
            <person name="Martiny A.C."/>
            <person name="Huang K."/>
            <person name="Zucker J."/>
            <person name="Coleman M.L."/>
            <person name="Rodrigue S."/>
            <person name="Chen F."/>
            <person name="Lapidus A."/>
            <person name="Ferriera S."/>
            <person name="Johnson J."/>
            <person name="Steglich C."/>
            <person name="Church G.M."/>
            <person name="Richardson P."/>
            <person name="Chisholm S.W."/>
        </authorList>
    </citation>
    <scope>NUCLEOTIDE SEQUENCE [LARGE SCALE GENOMIC DNA]</scope>
    <source>
        <strain evidence="3">NATL1A</strain>
    </source>
</reference>
<proteinExistence type="predicted"/>
<evidence type="ECO:0000313" key="3">
    <source>
        <dbReference type="Proteomes" id="UP000002592"/>
    </source>
</evidence>
<dbReference type="AlphaFoldDB" id="A2C3L1"/>
<keyword evidence="1" id="KW-0472">Membrane</keyword>
<dbReference type="InterPro" id="IPR003832">
    <property type="entry name" value="DUF212"/>
</dbReference>
<evidence type="ECO:0000313" key="2">
    <source>
        <dbReference type="EMBL" id="ABM76071.1"/>
    </source>
</evidence>
<protein>
    <submittedName>
        <fullName evidence="2">Uncharacterized protein conserved in bacteria</fullName>
    </submittedName>
</protein>
<dbReference type="Pfam" id="PF02681">
    <property type="entry name" value="DUF212"/>
    <property type="match status" value="1"/>
</dbReference>
<feature type="transmembrane region" description="Helical" evidence="1">
    <location>
        <begin position="20"/>
        <end position="41"/>
    </location>
</feature>
<keyword evidence="1" id="KW-0812">Transmembrane</keyword>
<accession>A2C3L1</accession>
<evidence type="ECO:0000256" key="1">
    <source>
        <dbReference type="SAM" id="Phobius"/>
    </source>
</evidence>
<dbReference type="RefSeq" id="WP_011824093.1">
    <property type="nucleotide sequence ID" value="NC_008819.1"/>
</dbReference>
<gene>
    <name evidence="2" type="ordered locus">NATL1_15141</name>
</gene>
<organism evidence="2 3">
    <name type="scientific">Prochlorococcus marinus (strain NATL1A)</name>
    <dbReference type="NCBI Taxonomy" id="167555"/>
    <lineage>
        <taxon>Bacteria</taxon>
        <taxon>Bacillati</taxon>
        <taxon>Cyanobacteriota</taxon>
        <taxon>Cyanophyceae</taxon>
        <taxon>Synechococcales</taxon>
        <taxon>Prochlorococcaceae</taxon>
        <taxon>Prochlorococcus</taxon>
    </lineage>
</organism>
<dbReference type="PANTHER" id="PTHR31446">
    <property type="entry name" value="ACID PHOSPHATASE/VANADIUM-DEPENDENT HALOPEROXIDASE-RELATED PROTEIN"/>
    <property type="match status" value="1"/>
</dbReference>
<dbReference type="HOGENOM" id="CLU_073969_1_1_3"/>
<feature type="transmembrane region" description="Helical" evidence="1">
    <location>
        <begin position="138"/>
        <end position="162"/>
    </location>
</feature>
<keyword evidence="1" id="KW-1133">Transmembrane helix</keyword>